<evidence type="ECO:0000259" key="1">
    <source>
        <dbReference type="Pfam" id="PF17648"/>
    </source>
</evidence>
<dbReference type="Proteomes" id="UP001175227">
    <property type="component" value="Unassembled WGS sequence"/>
</dbReference>
<reference evidence="2" key="1">
    <citation type="submission" date="2023-06" db="EMBL/GenBank/DDBJ databases">
        <authorList>
            <consortium name="Lawrence Berkeley National Laboratory"/>
            <person name="Ahrendt S."/>
            <person name="Sahu N."/>
            <person name="Indic B."/>
            <person name="Wong-Bajracharya J."/>
            <person name="Merenyi Z."/>
            <person name="Ke H.-M."/>
            <person name="Monk M."/>
            <person name="Kocsube S."/>
            <person name="Drula E."/>
            <person name="Lipzen A."/>
            <person name="Balint B."/>
            <person name="Henrissat B."/>
            <person name="Andreopoulos B."/>
            <person name="Martin F.M."/>
            <person name="Harder C.B."/>
            <person name="Rigling D."/>
            <person name="Ford K.L."/>
            <person name="Foster G.D."/>
            <person name="Pangilinan J."/>
            <person name="Papanicolaou A."/>
            <person name="Barry K."/>
            <person name="LaButti K."/>
            <person name="Viragh M."/>
            <person name="Koriabine M."/>
            <person name="Yan M."/>
            <person name="Riley R."/>
            <person name="Champramary S."/>
            <person name="Plett K.L."/>
            <person name="Tsai I.J."/>
            <person name="Slot J."/>
            <person name="Sipos G."/>
            <person name="Plett J."/>
            <person name="Nagy L.G."/>
            <person name="Grigoriev I.V."/>
        </authorList>
    </citation>
    <scope>NUCLEOTIDE SEQUENCE</scope>
    <source>
        <strain evidence="2">ICMP 16352</strain>
    </source>
</reference>
<feature type="domain" description="Luciferase" evidence="1">
    <location>
        <begin position="167"/>
        <end position="236"/>
    </location>
</feature>
<dbReference type="InterPro" id="IPR048273">
    <property type="entry name" value="Luciferase"/>
</dbReference>
<comment type="caution">
    <text evidence="2">The sequence shown here is derived from an EMBL/GenBank/DDBJ whole genome shotgun (WGS) entry which is preliminary data.</text>
</comment>
<protein>
    <recommendedName>
        <fullName evidence="1">Luciferase domain-containing protein</fullName>
    </recommendedName>
</protein>
<evidence type="ECO:0000313" key="2">
    <source>
        <dbReference type="EMBL" id="KAK0471407.1"/>
    </source>
</evidence>
<dbReference type="PANTHER" id="PTHR38695">
    <property type="entry name" value="AMINO ACID PERMEASE_ SLC12A DOMAIN-CONTAINING PROTEIN"/>
    <property type="match status" value="1"/>
</dbReference>
<evidence type="ECO:0000313" key="3">
    <source>
        <dbReference type="Proteomes" id="UP001175227"/>
    </source>
</evidence>
<name>A0AA39NT58_9AGAR</name>
<dbReference type="InterPro" id="IPR040841">
    <property type="entry name" value="Luciferase_dom"/>
</dbReference>
<accession>A0AA39NT58</accession>
<dbReference type="PANTHER" id="PTHR38695:SF1">
    <property type="entry name" value="AMINO ACID PERMEASE_ SLC12A DOMAIN-CONTAINING PROTEIN"/>
    <property type="match status" value="1"/>
</dbReference>
<sequence>MNRVGIVLSAINASPRSAILLGVIGLSVPWLLEDYRRWLRLGKSALPPNPIGWLFAVSLKPFGRETLSTTEYTQDPNDAAWLDPAAIPERRGSRPFTGWHFAPHRQLDRIPDDLIRKELEAVFAKHAEANQGVVEIYTSRHERLGDGMHLRSSVPAPHGPAIQAQLEMGHIHSQDASMHFMLSPRDCKLVIEQGWGERHPLSGVSNWIPMPKEYLLIYAPRNDEELAVIEHIMMASIGYMSNGQNAIESSMNQCES</sequence>
<keyword evidence="3" id="KW-1185">Reference proteome</keyword>
<dbReference type="AlphaFoldDB" id="A0AA39NT58"/>
<dbReference type="EMBL" id="JAUEPR010000051">
    <property type="protein sequence ID" value="KAK0471407.1"/>
    <property type="molecule type" value="Genomic_DNA"/>
</dbReference>
<organism evidence="2 3">
    <name type="scientific">Armillaria novae-zelandiae</name>
    <dbReference type="NCBI Taxonomy" id="153914"/>
    <lineage>
        <taxon>Eukaryota</taxon>
        <taxon>Fungi</taxon>
        <taxon>Dikarya</taxon>
        <taxon>Basidiomycota</taxon>
        <taxon>Agaricomycotina</taxon>
        <taxon>Agaricomycetes</taxon>
        <taxon>Agaricomycetidae</taxon>
        <taxon>Agaricales</taxon>
        <taxon>Marasmiineae</taxon>
        <taxon>Physalacriaceae</taxon>
        <taxon>Armillaria</taxon>
    </lineage>
</organism>
<dbReference type="Pfam" id="PF17648">
    <property type="entry name" value="Luciferase"/>
    <property type="match status" value="1"/>
</dbReference>
<proteinExistence type="predicted"/>
<gene>
    <name evidence="2" type="ORF">IW261DRAFT_1344645</name>
</gene>